<organism evidence="1 2">
    <name type="scientific">Halomarina salina</name>
    <dbReference type="NCBI Taxonomy" id="1872699"/>
    <lineage>
        <taxon>Archaea</taxon>
        <taxon>Methanobacteriati</taxon>
        <taxon>Methanobacteriota</taxon>
        <taxon>Stenosarchaea group</taxon>
        <taxon>Halobacteria</taxon>
        <taxon>Halobacteriales</taxon>
        <taxon>Natronomonadaceae</taxon>
        <taxon>Halomarina</taxon>
    </lineage>
</organism>
<comment type="caution">
    <text evidence="1">The sequence shown here is derived from an EMBL/GenBank/DDBJ whole genome shotgun (WGS) entry which is preliminary data.</text>
</comment>
<dbReference type="Proteomes" id="UP001596099">
    <property type="component" value="Unassembled WGS sequence"/>
</dbReference>
<dbReference type="RefSeq" id="WP_247416719.1">
    <property type="nucleotide sequence ID" value="NZ_JALLGW010000001.1"/>
</dbReference>
<reference evidence="1 2" key="1">
    <citation type="journal article" date="2019" name="Int. J. Syst. Evol. Microbiol.">
        <title>The Global Catalogue of Microorganisms (GCM) 10K type strain sequencing project: providing services to taxonomists for standard genome sequencing and annotation.</title>
        <authorList>
            <consortium name="The Broad Institute Genomics Platform"/>
            <consortium name="The Broad Institute Genome Sequencing Center for Infectious Disease"/>
            <person name="Wu L."/>
            <person name="Ma J."/>
        </authorList>
    </citation>
    <scope>NUCLEOTIDE SEQUENCE [LARGE SCALE GENOMIC DNA]</scope>
    <source>
        <strain evidence="1 2">CGMCC 1.12543</strain>
    </source>
</reference>
<protein>
    <recommendedName>
        <fullName evidence="3">Glyoxalase-like domain-containing protein</fullName>
    </recommendedName>
</protein>
<accession>A0ABD5RQU6</accession>
<evidence type="ECO:0008006" key="3">
    <source>
        <dbReference type="Google" id="ProtNLM"/>
    </source>
</evidence>
<dbReference type="AlphaFoldDB" id="A0ABD5RQU6"/>
<dbReference type="Pfam" id="PF23429">
    <property type="entry name" value="DUF7116"/>
    <property type="match status" value="1"/>
</dbReference>
<evidence type="ECO:0000313" key="1">
    <source>
        <dbReference type="EMBL" id="MFC5972841.1"/>
    </source>
</evidence>
<name>A0ABD5RQU6_9EURY</name>
<dbReference type="EMBL" id="JBHSQH010000001">
    <property type="protein sequence ID" value="MFC5972841.1"/>
    <property type="molecule type" value="Genomic_DNA"/>
</dbReference>
<proteinExistence type="predicted"/>
<sequence length="105" mass="11889">MGVLSTPLIDEARTIFTDLGYEVESVGDELRAERKWRIVYISEQTPTEVRDEADLRCFVADPDRASELREELLGLEPDYDWAVMRVDGDGDYEVLHPTASEGLPS</sequence>
<evidence type="ECO:0000313" key="2">
    <source>
        <dbReference type="Proteomes" id="UP001596099"/>
    </source>
</evidence>
<keyword evidence="2" id="KW-1185">Reference proteome</keyword>
<gene>
    <name evidence="1" type="ORF">ACFPYI_16000</name>
</gene>
<dbReference type="InterPro" id="IPR055540">
    <property type="entry name" value="DUF7116"/>
</dbReference>